<evidence type="ECO:0000256" key="1">
    <source>
        <dbReference type="SAM" id="Phobius"/>
    </source>
</evidence>
<dbReference type="EMBL" id="LAXD01000001">
    <property type="protein sequence ID" value="KWW99526.1"/>
    <property type="molecule type" value="Genomic_DNA"/>
</dbReference>
<proteinExistence type="predicted"/>
<evidence type="ECO:0000313" key="3">
    <source>
        <dbReference type="Proteomes" id="UP000070188"/>
    </source>
</evidence>
<name>A0A132MNU2_9ACTN</name>
<keyword evidence="1" id="KW-1133">Transmembrane helix</keyword>
<dbReference type="Proteomes" id="UP000070188">
    <property type="component" value="Unassembled WGS sequence"/>
</dbReference>
<evidence type="ECO:0000313" key="2">
    <source>
        <dbReference type="EMBL" id="KWW99526.1"/>
    </source>
</evidence>
<keyword evidence="1" id="KW-0812">Transmembrane</keyword>
<protein>
    <submittedName>
        <fullName evidence="2">Uncharacterized protein</fullName>
    </submittedName>
</protein>
<dbReference type="STRING" id="1469144.LI90_1162"/>
<reference evidence="3" key="1">
    <citation type="submission" date="2015-04" db="EMBL/GenBank/DDBJ databases">
        <title>Physiological reanalysis, assessment of diazotrophy, and genome sequences of multiple isolates of Streptomyces thermoautotrophicus.</title>
        <authorList>
            <person name="MacKellar D.C."/>
            <person name="Lieber L."/>
            <person name="Norman J."/>
            <person name="Bolger A."/>
            <person name="Tobin C."/>
            <person name="Murray J.W."/>
            <person name="Chang R."/>
            <person name="Ford T."/>
            <person name="Nguyen P.Q."/>
            <person name="Woodward J."/>
            <person name="Permingeat H."/>
            <person name="Joshi N.S."/>
            <person name="Silver P.A."/>
            <person name="Usadel B."/>
            <person name="Rutherford A.W."/>
            <person name="Friesen M."/>
            <person name="Prell J."/>
        </authorList>
    </citation>
    <scope>NUCLEOTIDE SEQUENCE [LARGE SCALE GENOMIC DNA]</scope>
    <source>
        <strain evidence="3">H1</strain>
    </source>
</reference>
<gene>
    <name evidence="2" type="ORF">LI90_1162</name>
</gene>
<sequence>MLPELAEFGIKVIACTLGVYLATLLPFFRDSRGQADSD</sequence>
<comment type="caution">
    <text evidence="2">The sequence shown here is derived from an EMBL/GenBank/DDBJ whole genome shotgun (WGS) entry which is preliminary data.</text>
</comment>
<accession>A0A132MNU2</accession>
<keyword evidence="1" id="KW-0472">Membrane</keyword>
<dbReference type="PATRIC" id="fig|1469144.10.peg.1290"/>
<organism evidence="2 3">
    <name type="scientific">Carbonactinospora thermoautotrophica</name>
    <dbReference type="NCBI Taxonomy" id="1469144"/>
    <lineage>
        <taxon>Bacteria</taxon>
        <taxon>Bacillati</taxon>
        <taxon>Actinomycetota</taxon>
        <taxon>Actinomycetes</taxon>
        <taxon>Kitasatosporales</taxon>
        <taxon>Carbonactinosporaceae</taxon>
        <taxon>Carbonactinospora</taxon>
    </lineage>
</organism>
<feature type="transmembrane region" description="Helical" evidence="1">
    <location>
        <begin position="6"/>
        <end position="28"/>
    </location>
</feature>
<keyword evidence="3" id="KW-1185">Reference proteome</keyword>
<dbReference type="AlphaFoldDB" id="A0A132MNU2"/>